<evidence type="ECO:0000256" key="7">
    <source>
        <dbReference type="ARBA" id="ARBA00047984"/>
    </source>
</evidence>
<feature type="compositionally biased region" description="Basic residues" evidence="8">
    <location>
        <begin position="199"/>
        <end position="208"/>
    </location>
</feature>
<dbReference type="InterPro" id="IPR048333">
    <property type="entry name" value="HA2_WH"/>
</dbReference>
<dbReference type="CDD" id="cd18791">
    <property type="entry name" value="SF2_C_RHA"/>
    <property type="match status" value="1"/>
</dbReference>
<dbReference type="FunFam" id="3.40.50.300:FF:000637">
    <property type="entry name" value="ATP-dependent RNA helicase DHX37/DHR1"/>
    <property type="match status" value="1"/>
</dbReference>
<evidence type="ECO:0000256" key="3">
    <source>
        <dbReference type="ARBA" id="ARBA00022741"/>
    </source>
</evidence>
<proteinExistence type="inferred from homology"/>
<dbReference type="Pfam" id="PF21010">
    <property type="entry name" value="HA2_C"/>
    <property type="match status" value="1"/>
</dbReference>
<evidence type="ECO:0000313" key="11">
    <source>
        <dbReference type="EMBL" id="KAK0311662.1"/>
    </source>
</evidence>
<evidence type="ECO:0000259" key="9">
    <source>
        <dbReference type="PROSITE" id="PS51192"/>
    </source>
</evidence>
<dbReference type="GO" id="GO:0005730">
    <property type="term" value="C:nucleolus"/>
    <property type="evidence" value="ECO:0007669"/>
    <property type="project" value="TreeGrafter"/>
</dbReference>
<accession>A0AAN6J3L6</accession>
<dbReference type="GO" id="GO:0003723">
    <property type="term" value="F:RNA binding"/>
    <property type="evidence" value="ECO:0007669"/>
    <property type="project" value="TreeGrafter"/>
</dbReference>
<feature type="compositionally biased region" description="Basic and acidic residues" evidence="8">
    <location>
        <begin position="692"/>
        <end position="703"/>
    </location>
</feature>
<dbReference type="PANTHER" id="PTHR18934:SF99">
    <property type="entry name" value="ATP-DEPENDENT RNA HELICASE DHX37-RELATED"/>
    <property type="match status" value="1"/>
</dbReference>
<dbReference type="GO" id="GO:0005524">
    <property type="term" value="F:ATP binding"/>
    <property type="evidence" value="ECO:0007669"/>
    <property type="project" value="UniProtKB-KW"/>
</dbReference>
<evidence type="ECO:0000256" key="8">
    <source>
        <dbReference type="SAM" id="MobiDB-lite"/>
    </source>
</evidence>
<comment type="caution">
    <text evidence="11">The sequence shown here is derived from an EMBL/GenBank/DDBJ whole genome shotgun (WGS) entry which is preliminary data.</text>
</comment>
<gene>
    <name evidence="11" type="primary">ECM16_1</name>
    <name evidence="11" type="ORF">LTR82_014191</name>
</gene>
<feature type="domain" description="Helicase C-terminal" evidence="10">
    <location>
        <begin position="621"/>
        <end position="878"/>
    </location>
</feature>
<dbReference type="GO" id="GO:0016787">
    <property type="term" value="F:hydrolase activity"/>
    <property type="evidence" value="ECO:0007669"/>
    <property type="project" value="UniProtKB-KW"/>
</dbReference>
<evidence type="ECO:0000256" key="4">
    <source>
        <dbReference type="ARBA" id="ARBA00022801"/>
    </source>
</evidence>
<dbReference type="Pfam" id="PF00270">
    <property type="entry name" value="DEAD"/>
    <property type="match status" value="1"/>
</dbReference>
<keyword evidence="6" id="KW-0067">ATP-binding</keyword>
<keyword evidence="3" id="KW-0547">Nucleotide-binding</keyword>
<dbReference type="GO" id="GO:0000462">
    <property type="term" value="P:maturation of SSU-rRNA from tricistronic rRNA transcript (SSU-rRNA, 5.8S rRNA, LSU-rRNA)"/>
    <property type="evidence" value="ECO:0007669"/>
    <property type="project" value="TreeGrafter"/>
</dbReference>
<dbReference type="Pfam" id="PF00271">
    <property type="entry name" value="Helicase_C"/>
    <property type="match status" value="1"/>
</dbReference>
<dbReference type="CDD" id="cd17982">
    <property type="entry name" value="DEXHc_DHX37"/>
    <property type="match status" value="1"/>
</dbReference>
<dbReference type="InterPro" id="IPR027417">
    <property type="entry name" value="P-loop_NTPase"/>
</dbReference>
<evidence type="ECO:0000256" key="6">
    <source>
        <dbReference type="ARBA" id="ARBA00022840"/>
    </source>
</evidence>
<dbReference type="InterPro" id="IPR007502">
    <property type="entry name" value="Helicase-assoc_dom"/>
</dbReference>
<dbReference type="Proteomes" id="UP001168146">
    <property type="component" value="Unassembled WGS sequence"/>
</dbReference>
<dbReference type="InterPro" id="IPR001650">
    <property type="entry name" value="Helicase_C-like"/>
</dbReference>
<protein>
    <recommendedName>
        <fullName evidence="2">RNA helicase</fullName>
        <ecNumber evidence="2">3.6.4.13</ecNumber>
    </recommendedName>
</protein>
<organism evidence="11 12">
    <name type="scientific">Friedmanniomyces endolithicus</name>
    <dbReference type="NCBI Taxonomy" id="329885"/>
    <lineage>
        <taxon>Eukaryota</taxon>
        <taxon>Fungi</taxon>
        <taxon>Dikarya</taxon>
        <taxon>Ascomycota</taxon>
        <taxon>Pezizomycotina</taxon>
        <taxon>Dothideomycetes</taxon>
        <taxon>Dothideomycetidae</taxon>
        <taxon>Mycosphaerellales</taxon>
        <taxon>Teratosphaeriaceae</taxon>
        <taxon>Friedmanniomyces</taxon>
    </lineage>
</organism>
<dbReference type="PANTHER" id="PTHR18934">
    <property type="entry name" value="ATP-DEPENDENT RNA HELICASE"/>
    <property type="match status" value="1"/>
</dbReference>
<dbReference type="PROSITE" id="PS51194">
    <property type="entry name" value="HELICASE_CTER"/>
    <property type="match status" value="1"/>
</dbReference>
<sequence>MAKYVPRERKHKRLAKRPQNQVEASAQPAPDEIIPETKTEREIRRTTIAEEVRSQQPSSKVSSKKRKRLDKYVDTKLRKEENLELLKKLATHKVDTSLLQSSKKLGRVLETKRERFSRALREKQAGIDDGRHDDVLYERRREVPLEGEDKGEDEPEDEDEDDEASVIAPSAGQEPKPTPGFGSGLKRPLETNDSGQPVIKKRKRRRKSVLQSPPSPEYSEDDEVSAESAYGDGDLSKSGSKDEWHGFGSDAETEQQATTKVRLGPVTDTGNEDGDTSVSEEELNSNDGEDSSTGGGGDDRDSDTESTPSTGSDHKERVSAFKQWANAQRNTALEFTPSALPADSAAIKANFRPRQLSPDPFVPAQAQINSSISQTNGARIARPSAAITIPRSEQIQAARLELPVVQEEQKIMEAIHGNPIVIVCGATGSGKTTQVPQIMFESGYGSQIGIGRTSSAGLGMQSKGMIGVTQPRRVAATSVAERVATELGPKFRNRVAHQVRYDTNVSRDTAIKFMTDGILLREISQDFLLSRYSAIVIDEAHERSVNTDILIGMLSRIVPLRQELAEEEPEKHYPLKLVIMSATLRVADFLENTRLFQNGPPPIIEAEGRQYPVTVHFSRRTQRDYAAETVEKVARGHRKLPPGGILVFLTSQVEIQSVANTLKARLGGGGSGFAGSGRGVSAKEAPLDMVDFEDRHERRKDNDYLDGDEDGDSDSDIVITGLDPDADDQEFQVDDHPLFGARGRAALKPHILPLYAALPSAQQLRVFHSPPEGSRLIVLATNVAETSLTIPGIRYVFDCGRAKEKRYDNATGVQTFEIDWVSKASASQRTGRAGRTGPGHCYRLYSSAVYERDFAEHTVPEILRTPLESTVLQLKSMEIENVVHFPFPTSPDGVQLAQAERLLRTLGAIGHAQESGRITEVGREIMGFPVNPRFGKMLMLAHRNGVLAYTVAIVAGLAVGDLFIPEAQSVSGVMLESGLGAESDEDSDREVRHERKLAESEAHTAAQHRHQSYNRAHATLSRWDDQSDVLKLLTAVAVHADASGPSKPISALSKIRTDYYLREKGMSELQQLRHQLHNIVSARYPAAAGTISDALPVPSEKERKMLGQVVAAAYIDQVATRADLLNDETTSGFGRKPRRAGEVAYRALVPTAEADKTLPPQEQEMLRSVFVHPSSVLAHLSVKEMPGYIVYSHLSRAAPATIDSGKIARTRIHPLTAVSAQVLAALAEGTPLLEMGKPIGKIEELGGARRQCWVSMSLKAPSGGNTWPLSAWKVVQRKGKRGEWEVGKVVAR</sequence>
<dbReference type="InterPro" id="IPR011545">
    <property type="entry name" value="DEAD/DEAH_box_helicase_dom"/>
</dbReference>
<feature type="region of interest" description="Disordered" evidence="8">
    <location>
        <begin position="1"/>
        <end position="74"/>
    </location>
</feature>
<evidence type="ECO:0000256" key="1">
    <source>
        <dbReference type="ARBA" id="ARBA00008792"/>
    </source>
</evidence>
<feature type="region of interest" description="Disordered" evidence="8">
    <location>
        <begin position="673"/>
        <end position="731"/>
    </location>
</feature>
<name>A0AAN6J3L6_9PEZI</name>
<evidence type="ECO:0000259" key="10">
    <source>
        <dbReference type="PROSITE" id="PS51194"/>
    </source>
</evidence>
<keyword evidence="5 11" id="KW-0347">Helicase</keyword>
<dbReference type="SMART" id="SM00490">
    <property type="entry name" value="HELICc"/>
    <property type="match status" value="1"/>
</dbReference>
<dbReference type="Gene3D" id="1.20.120.1080">
    <property type="match status" value="1"/>
</dbReference>
<dbReference type="InterPro" id="IPR014001">
    <property type="entry name" value="Helicase_ATP-bd"/>
</dbReference>
<dbReference type="EMBL" id="JASUXU010000068">
    <property type="protein sequence ID" value="KAK0311662.1"/>
    <property type="molecule type" value="Genomic_DNA"/>
</dbReference>
<evidence type="ECO:0000256" key="5">
    <source>
        <dbReference type="ARBA" id="ARBA00022806"/>
    </source>
</evidence>
<dbReference type="SUPFAM" id="SSF52540">
    <property type="entry name" value="P-loop containing nucleoside triphosphate hydrolases"/>
    <property type="match status" value="1"/>
</dbReference>
<dbReference type="PROSITE" id="PS00690">
    <property type="entry name" value="DEAH_ATP_HELICASE"/>
    <property type="match status" value="1"/>
</dbReference>
<feature type="domain" description="Helicase ATP-binding" evidence="9">
    <location>
        <begin position="412"/>
        <end position="602"/>
    </location>
</feature>
<evidence type="ECO:0000313" key="12">
    <source>
        <dbReference type="Proteomes" id="UP001168146"/>
    </source>
</evidence>
<feature type="compositionally biased region" description="Basic and acidic residues" evidence="8">
    <location>
        <begin position="107"/>
        <end position="148"/>
    </location>
</feature>
<dbReference type="GO" id="GO:0003724">
    <property type="term" value="F:RNA helicase activity"/>
    <property type="evidence" value="ECO:0007669"/>
    <property type="project" value="UniProtKB-EC"/>
</dbReference>
<dbReference type="EC" id="3.6.4.13" evidence="2"/>
<comment type="catalytic activity">
    <reaction evidence="7">
        <text>ATP + H2O = ADP + phosphate + H(+)</text>
        <dbReference type="Rhea" id="RHEA:13065"/>
        <dbReference type="ChEBI" id="CHEBI:15377"/>
        <dbReference type="ChEBI" id="CHEBI:15378"/>
        <dbReference type="ChEBI" id="CHEBI:30616"/>
        <dbReference type="ChEBI" id="CHEBI:43474"/>
        <dbReference type="ChEBI" id="CHEBI:456216"/>
        <dbReference type="EC" id="3.6.4.13"/>
    </reaction>
</comment>
<comment type="similarity">
    <text evidence="1">Belongs to the DEAD box helicase family. DEAH subfamily.</text>
</comment>
<dbReference type="Gene3D" id="3.40.50.300">
    <property type="entry name" value="P-loop containing nucleotide triphosphate hydrolases"/>
    <property type="match status" value="2"/>
</dbReference>
<dbReference type="Pfam" id="PF04408">
    <property type="entry name" value="WHD_HA2"/>
    <property type="match status" value="1"/>
</dbReference>
<feature type="compositionally biased region" description="Acidic residues" evidence="8">
    <location>
        <begin position="149"/>
        <end position="164"/>
    </location>
</feature>
<dbReference type="SMART" id="SM00847">
    <property type="entry name" value="HA2"/>
    <property type="match status" value="1"/>
</dbReference>
<dbReference type="InterPro" id="IPR002464">
    <property type="entry name" value="DNA/RNA_helicase_DEAH_CS"/>
</dbReference>
<feature type="compositionally biased region" description="Acidic residues" evidence="8">
    <location>
        <begin position="270"/>
        <end position="290"/>
    </location>
</feature>
<feature type="compositionally biased region" description="Acidic residues" evidence="8">
    <location>
        <begin position="704"/>
        <end position="715"/>
    </location>
</feature>
<feature type="region of interest" description="Disordered" evidence="8">
    <location>
        <begin position="89"/>
        <end position="317"/>
    </location>
</feature>
<dbReference type="PROSITE" id="PS51192">
    <property type="entry name" value="HELICASE_ATP_BIND_1"/>
    <property type="match status" value="1"/>
</dbReference>
<keyword evidence="4 11" id="KW-0378">Hydrolase</keyword>
<feature type="compositionally biased region" description="Basic and acidic residues" evidence="8">
    <location>
        <begin position="35"/>
        <end position="53"/>
    </location>
</feature>
<evidence type="ECO:0000256" key="2">
    <source>
        <dbReference type="ARBA" id="ARBA00012552"/>
    </source>
</evidence>
<reference evidence="11" key="1">
    <citation type="submission" date="2021-12" db="EMBL/GenBank/DDBJ databases">
        <title>Black yeast isolated from Biological Soil Crust.</title>
        <authorList>
            <person name="Kurbessoian T."/>
        </authorList>
    </citation>
    <scope>NUCLEOTIDE SEQUENCE</scope>
    <source>
        <strain evidence="11">CCFEE 5208</strain>
    </source>
</reference>
<dbReference type="GO" id="GO:1990904">
    <property type="term" value="C:ribonucleoprotein complex"/>
    <property type="evidence" value="ECO:0007669"/>
    <property type="project" value="UniProtKB-ARBA"/>
</dbReference>
<dbReference type="SMART" id="SM00487">
    <property type="entry name" value="DEXDc"/>
    <property type="match status" value="1"/>
</dbReference>